<keyword evidence="2" id="KW-1185">Reference proteome</keyword>
<organism evidence="1 2">
    <name type="scientific">Stephania yunnanensis</name>
    <dbReference type="NCBI Taxonomy" id="152371"/>
    <lineage>
        <taxon>Eukaryota</taxon>
        <taxon>Viridiplantae</taxon>
        <taxon>Streptophyta</taxon>
        <taxon>Embryophyta</taxon>
        <taxon>Tracheophyta</taxon>
        <taxon>Spermatophyta</taxon>
        <taxon>Magnoliopsida</taxon>
        <taxon>Ranunculales</taxon>
        <taxon>Menispermaceae</taxon>
        <taxon>Menispermoideae</taxon>
        <taxon>Cissampelideae</taxon>
        <taxon>Stephania</taxon>
    </lineage>
</organism>
<sequence>MSHIISFTMNQSFFNDFSLDSICGRALIPEFGHVVFNASSTFVKYSGLKPLSHLYTPLATISTMAFMRATSSAWLHLRLEVLELSAESSCESSREHLPLPCPIFFVDAPAHC</sequence>
<dbReference type="AlphaFoldDB" id="A0AAP0PY85"/>
<proteinExistence type="predicted"/>
<protein>
    <submittedName>
        <fullName evidence="1">Uncharacterized protein</fullName>
    </submittedName>
</protein>
<dbReference type="EMBL" id="JBBNAF010000003">
    <property type="protein sequence ID" value="KAK9160777.1"/>
    <property type="molecule type" value="Genomic_DNA"/>
</dbReference>
<comment type="caution">
    <text evidence="1">The sequence shown here is derived from an EMBL/GenBank/DDBJ whole genome shotgun (WGS) entry which is preliminary data.</text>
</comment>
<evidence type="ECO:0000313" key="2">
    <source>
        <dbReference type="Proteomes" id="UP001420932"/>
    </source>
</evidence>
<reference evidence="1 2" key="1">
    <citation type="submission" date="2024-01" db="EMBL/GenBank/DDBJ databases">
        <title>Genome assemblies of Stephania.</title>
        <authorList>
            <person name="Yang L."/>
        </authorList>
    </citation>
    <scope>NUCLEOTIDE SEQUENCE [LARGE SCALE GENOMIC DNA]</scope>
    <source>
        <strain evidence="1">YNDBR</strain>
        <tissue evidence="1">Leaf</tissue>
    </source>
</reference>
<gene>
    <name evidence="1" type="ORF">Syun_007118</name>
</gene>
<evidence type="ECO:0000313" key="1">
    <source>
        <dbReference type="EMBL" id="KAK9160777.1"/>
    </source>
</evidence>
<accession>A0AAP0PY85</accession>
<name>A0AAP0PY85_9MAGN</name>
<dbReference type="Proteomes" id="UP001420932">
    <property type="component" value="Unassembled WGS sequence"/>
</dbReference>